<keyword evidence="4" id="KW-0472">Membrane</keyword>
<feature type="transmembrane region" description="Helical" evidence="4">
    <location>
        <begin position="9"/>
        <end position="31"/>
    </location>
</feature>
<comment type="subcellular location">
    <subcellularLocation>
        <location evidence="1">Cell envelope</location>
    </subcellularLocation>
</comment>
<dbReference type="GO" id="GO:0030246">
    <property type="term" value="F:carbohydrate binding"/>
    <property type="evidence" value="ECO:0007669"/>
    <property type="project" value="UniProtKB-ARBA"/>
</dbReference>
<evidence type="ECO:0000259" key="5">
    <source>
        <dbReference type="Pfam" id="PF13407"/>
    </source>
</evidence>
<keyword evidence="7" id="KW-1185">Reference proteome</keyword>
<sequence length="322" mass="35258">MLKKVSGKLLLFIVFISVALIALLGYIELFYRVQKSSNTPRKFGATYMTMNNPYFSILNGGINEVVEANGDFLITRDPAQDQEKQNSQIYEMIEEGVAAIFLNPVDWKKVEPALIACKEAGIPVFNVDTMVYDKEYVVSIIASDNYNAGVQCALDMMSKLDSAEIVILDQPIINSITQRVQGFLDTIKGNDNYKVVVQKAAGGELEIAMEVMDDIIESGVSFNVVLGGNDPTALGALAALASHHMTGDILIYGIDGSPDGKMMIKEGYLEGTSAQYPHQMGKIAAEVAYAYLNGEEIETNIVVPVTLITKENLDEFSIDGWQ</sequence>
<dbReference type="InterPro" id="IPR028082">
    <property type="entry name" value="Peripla_BP_I"/>
</dbReference>
<name>A0A1M6FGJ1_9FIRM</name>
<organism evidence="6 7">
    <name type="scientific">Thermoclostridium caenicola</name>
    <dbReference type="NCBI Taxonomy" id="659425"/>
    <lineage>
        <taxon>Bacteria</taxon>
        <taxon>Bacillati</taxon>
        <taxon>Bacillota</taxon>
        <taxon>Clostridia</taxon>
        <taxon>Eubacteriales</taxon>
        <taxon>Oscillospiraceae</taxon>
        <taxon>Thermoclostridium</taxon>
    </lineage>
</organism>
<protein>
    <submittedName>
        <fullName evidence="6">Monosaccharide ABC transporter substrate-binding protein, CUT2 family</fullName>
    </submittedName>
</protein>
<comment type="similarity">
    <text evidence="2">Belongs to the bacterial solute-binding protein 2 family.</text>
</comment>
<dbReference type="OrthoDB" id="9814427at2"/>
<dbReference type="PANTHER" id="PTHR46847:SF1">
    <property type="entry name" value="D-ALLOSE-BINDING PERIPLASMIC PROTEIN-RELATED"/>
    <property type="match status" value="1"/>
</dbReference>
<accession>A0A1M6FGJ1</accession>
<keyword evidence="4" id="KW-1133">Transmembrane helix</keyword>
<evidence type="ECO:0000313" key="7">
    <source>
        <dbReference type="Proteomes" id="UP000324781"/>
    </source>
</evidence>
<dbReference type="Proteomes" id="UP000324781">
    <property type="component" value="Unassembled WGS sequence"/>
</dbReference>
<evidence type="ECO:0000256" key="1">
    <source>
        <dbReference type="ARBA" id="ARBA00004196"/>
    </source>
</evidence>
<dbReference type="SUPFAM" id="SSF53822">
    <property type="entry name" value="Periplasmic binding protein-like I"/>
    <property type="match status" value="1"/>
</dbReference>
<evidence type="ECO:0000256" key="3">
    <source>
        <dbReference type="ARBA" id="ARBA00022729"/>
    </source>
</evidence>
<keyword evidence="4" id="KW-0812">Transmembrane</keyword>
<dbReference type="EMBL" id="FQZP01000017">
    <property type="protein sequence ID" value="SHI96766.1"/>
    <property type="molecule type" value="Genomic_DNA"/>
</dbReference>
<dbReference type="GO" id="GO:0030313">
    <property type="term" value="C:cell envelope"/>
    <property type="evidence" value="ECO:0007669"/>
    <property type="project" value="UniProtKB-SubCell"/>
</dbReference>
<evidence type="ECO:0000256" key="4">
    <source>
        <dbReference type="SAM" id="Phobius"/>
    </source>
</evidence>
<dbReference type="AlphaFoldDB" id="A0A1M6FGJ1"/>
<dbReference type="RefSeq" id="WP_149678493.1">
    <property type="nucleotide sequence ID" value="NZ_FQZP01000017.1"/>
</dbReference>
<dbReference type="PANTHER" id="PTHR46847">
    <property type="entry name" value="D-ALLOSE-BINDING PERIPLASMIC PROTEIN-RELATED"/>
    <property type="match status" value="1"/>
</dbReference>
<evidence type="ECO:0000256" key="2">
    <source>
        <dbReference type="ARBA" id="ARBA00007639"/>
    </source>
</evidence>
<gene>
    <name evidence="6" type="ORF">SAMN05444373_101712</name>
</gene>
<feature type="domain" description="Periplasmic binding protein" evidence="5">
    <location>
        <begin position="48"/>
        <end position="296"/>
    </location>
</feature>
<dbReference type="CDD" id="cd19971">
    <property type="entry name" value="PBP1_ABC_sugar_binding-like"/>
    <property type="match status" value="1"/>
</dbReference>
<proteinExistence type="inferred from homology"/>
<dbReference type="Gene3D" id="3.40.50.2300">
    <property type="match status" value="2"/>
</dbReference>
<evidence type="ECO:0000313" key="6">
    <source>
        <dbReference type="EMBL" id="SHI96766.1"/>
    </source>
</evidence>
<reference evidence="6 7" key="1">
    <citation type="submission" date="2016-11" db="EMBL/GenBank/DDBJ databases">
        <authorList>
            <person name="Varghese N."/>
            <person name="Submissions S."/>
        </authorList>
    </citation>
    <scope>NUCLEOTIDE SEQUENCE [LARGE SCALE GENOMIC DNA]</scope>
    <source>
        <strain evidence="6 7">DSM 19027</strain>
    </source>
</reference>
<dbReference type="InterPro" id="IPR025997">
    <property type="entry name" value="SBP_2_dom"/>
</dbReference>
<keyword evidence="3" id="KW-0732">Signal</keyword>
<dbReference type="Pfam" id="PF13407">
    <property type="entry name" value="Peripla_BP_4"/>
    <property type="match status" value="1"/>
</dbReference>